<dbReference type="RefSeq" id="WP_210658268.1">
    <property type="nucleotide sequence ID" value="NZ_JAGKQQ010000001.1"/>
</dbReference>
<organism evidence="2 3">
    <name type="scientific">Gemmata palustris</name>
    <dbReference type="NCBI Taxonomy" id="2822762"/>
    <lineage>
        <taxon>Bacteria</taxon>
        <taxon>Pseudomonadati</taxon>
        <taxon>Planctomycetota</taxon>
        <taxon>Planctomycetia</taxon>
        <taxon>Gemmatales</taxon>
        <taxon>Gemmataceae</taxon>
        <taxon>Gemmata</taxon>
    </lineage>
</organism>
<feature type="region of interest" description="Disordered" evidence="1">
    <location>
        <begin position="1"/>
        <end position="27"/>
    </location>
</feature>
<gene>
    <name evidence="2" type="ORF">J8F10_24180</name>
</gene>
<evidence type="ECO:0000256" key="1">
    <source>
        <dbReference type="SAM" id="MobiDB-lite"/>
    </source>
</evidence>
<protein>
    <recommendedName>
        <fullName evidence="4">Translation initiation factor IF-2 N-terminal domain-containing protein</fullName>
    </recommendedName>
</protein>
<sequence length="111" mass="11834">MPKPTGPSPSGTPVNKSDAVRDELAKNPKAGSKEIITALAERGIKVAPSLIYFVKSKANQKKRQAKRDAVAQGMRNSGLTNPVEIIIRVKGLADEVGGMKSLKQLVDLLAE</sequence>
<proteinExistence type="predicted"/>
<evidence type="ECO:0008006" key="4">
    <source>
        <dbReference type="Google" id="ProtNLM"/>
    </source>
</evidence>
<keyword evidence="3" id="KW-1185">Reference proteome</keyword>
<comment type="caution">
    <text evidence="2">The sequence shown here is derived from an EMBL/GenBank/DDBJ whole genome shotgun (WGS) entry which is preliminary data.</text>
</comment>
<reference evidence="2 3" key="1">
    <citation type="submission" date="2021-04" db="EMBL/GenBank/DDBJ databases">
        <authorList>
            <person name="Ivanova A."/>
        </authorList>
    </citation>
    <scope>NUCLEOTIDE SEQUENCE [LARGE SCALE GENOMIC DNA]</scope>
    <source>
        <strain evidence="2 3">G18</strain>
    </source>
</reference>
<evidence type="ECO:0000313" key="2">
    <source>
        <dbReference type="EMBL" id="MBP3958359.1"/>
    </source>
</evidence>
<name>A0ABS5BX90_9BACT</name>
<dbReference type="Proteomes" id="UP000676565">
    <property type="component" value="Unassembled WGS sequence"/>
</dbReference>
<evidence type="ECO:0000313" key="3">
    <source>
        <dbReference type="Proteomes" id="UP000676565"/>
    </source>
</evidence>
<accession>A0ABS5BX90</accession>
<dbReference type="EMBL" id="JAGKQQ010000001">
    <property type="protein sequence ID" value="MBP3958359.1"/>
    <property type="molecule type" value="Genomic_DNA"/>
</dbReference>